<dbReference type="InterPro" id="IPR020568">
    <property type="entry name" value="Ribosomal_Su5_D2-typ_SF"/>
</dbReference>
<comment type="pathway">
    <text evidence="3 12">Glycolipid biosynthesis; lipid IV(A) biosynthesis; lipid IV(A) from (3R)-3-hydroxytetradecanoyl-[acyl-carrier-protein] and UDP-N-acetyl-alpha-D-glucosamine: step 2/6.</text>
</comment>
<comment type="function">
    <text evidence="2 12">Catalyzes the hydrolysis of UDP-3-O-myristoyl-N-acetylglucosamine to form UDP-3-O-myristoylglucosamine and acetate, the committed step in lipid A biosynthesis.</text>
</comment>
<protein>
    <recommendedName>
        <fullName evidence="4 12">UDP-3-O-acyl-N-acetylglucosamine deacetylase</fullName>
        <shortName evidence="12">UDP-3-O-acyl-GlcNAc deacetylase</shortName>
        <ecNumber evidence="4 12">3.5.1.108</ecNumber>
    </recommendedName>
    <alternativeName>
        <fullName evidence="12">UDP-3-O-[R-3-hydroxymyristoyl]-N-acetylglucosamine deacetylase</fullName>
    </alternativeName>
</protein>
<dbReference type="GO" id="GO:0103117">
    <property type="term" value="F:UDP-3-O-acyl-N-acetylglucosamine deacetylase activity"/>
    <property type="evidence" value="ECO:0007669"/>
    <property type="project" value="UniProtKB-EC"/>
</dbReference>
<evidence type="ECO:0000313" key="13">
    <source>
        <dbReference type="EMBL" id="MFD1702129.1"/>
    </source>
</evidence>
<dbReference type="InterPro" id="IPR015870">
    <property type="entry name" value="UDP-acyl_N-AcGlcN_deAcase_N"/>
</dbReference>
<keyword evidence="14" id="KW-1185">Reference proteome</keyword>
<comment type="caution">
    <text evidence="13">The sequence shown here is derived from an EMBL/GenBank/DDBJ whole genome shotgun (WGS) entry which is preliminary data.</text>
</comment>
<keyword evidence="9 12" id="KW-0862">Zinc</keyword>
<keyword evidence="7 12" id="KW-0479">Metal-binding</keyword>
<dbReference type="Gene3D" id="3.30.230.20">
    <property type="entry name" value="lpxc deacetylase, domain 1"/>
    <property type="match status" value="1"/>
</dbReference>
<comment type="cofactor">
    <cofactor evidence="1 12">
        <name>Zn(2+)</name>
        <dbReference type="ChEBI" id="CHEBI:29105"/>
    </cofactor>
</comment>
<evidence type="ECO:0000256" key="1">
    <source>
        <dbReference type="ARBA" id="ARBA00001947"/>
    </source>
</evidence>
<dbReference type="InterPro" id="IPR011334">
    <property type="entry name" value="UDP-acyl_GlcNac_deAcase_C"/>
</dbReference>
<evidence type="ECO:0000256" key="2">
    <source>
        <dbReference type="ARBA" id="ARBA00002923"/>
    </source>
</evidence>
<dbReference type="EMBL" id="JBHUER010000002">
    <property type="protein sequence ID" value="MFD1702129.1"/>
    <property type="molecule type" value="Genomic_DNA"/>
</dbReference>
<evidence type="ECO:0000313" key="14">
    <source>
        <dbReference type="Proteomes" id="UP001597308"/>
    </source>
</evidence>
<dbReference type="Gene3D" id="3.30.1700.10">
    <property type="entry name" value="lpxc deacetylase, domain 2"/>
    <property type="match status" value="1"/>
</dbReference>
<keyword evidence="8 12" id="KW-0378">Hydrolase</keyword>
<sequence>MYAHQTTLAGTVALSGVGVHSGAPVSLTLDPADAGTGVVFVRVMPNGDEREIPASHALVNGTELQTVLGDPSGASVSTTEHLLAAVRALGLDNVRITVDGPELPIADGSSRPFVEAIESVGLKAQAAPRRLMKILKPVRVEQGRGFAELAPAPQGFHLDVEIDFASDLIGRQRIALDLTPGSFRTELAGARTFGFLKDVERLWAAGFARGSSTDNTVVLGEDRVLNPEGLRFADEFVRHKALDAVGDLALSGAPLVGRFRSFCGGHRLNGAVLGALLADPTAYAIVDAEAPARRERGDARRPALVANPAVAFGHRAA</sequence>
<proteinExistence type="inferred from homology"/>
<keyword evidence="5 12" id="KW-0444">Lipid biosynthesis</keyword>
<dbReference type="PANTHER" id="PTHR33694">
    <property type="entry name" value="UDP-3-O-ACYL-N-ACETYLGLUCOSAMINE DEACETYLASE 1, MITOCHONDRIAL-RELATED"/>
    <property type="match status" value="1"/>
</dbReference>
<feature type="binding site" evidence="12">
    <location>
        <position position="243"/>
    </location>
    <ligand>
        <name>Zn(2+)</name>
        <dbReference type="ChEBI" id="CHEBI:29105"/>
    </ligand>
</feature>
<dbReference type="Proteomes" id="UP001597308">
    <property type="component" value="Unassembled WGS sequence"/>
</dbReference>
<evidence type="ECO:0000256" key="7">
    <source>
        <dbReference type="ARBA" id="ARBA00022723"/>
    </source>
</evidence>
<dbReference type="InterPro" id="IPR004463">
    <property type="entry name" value="UDP-acyl_GlcNac_deAcase"/>
</dbReference>
<accession>A0ABW4K4G4</accession>
<evidence type="ECO:0000256" key="4">
    <source>
        <dbReference type="ARBA" id="ARBA00012745"/>
    </source>
</evidence>
<feature type="binding site" evidence="12">
    <location>
        <position position="239"/>
    </location>
    <ligand>
        <name>Zn(2+)</name>
        <dbReference type="ChEBI" id="CHEBI:29105"/>
    </ligand>
</feature>
<evidence type="ECO:0000256" key="8">
    <source>
        <dbReference type="ARBA" id="ARBA00022801"/>
    </source>
</evidence>
<dbReference type="Pfam" id="PF03331">
    <property type="entry name" value="LpxC"/>
    <property type="match status" value="1"/>
</dbReference>
<evidence type="ECO:0000256" key="6">
    <source>
        <dbReference type="ARBA" id="ARBA00022556"/>
    </source>
</evidence>
<keyword evidence="6 12" id="KW-0441">Lipid A biosynthesis</keyword>
<dbReference type="EC" id="3.5.1.108" evidence="4 12"/>
<dbReference type="HAMAP" id="MF_00388">
    <property type="entry name" value="LpxC"/>
    <property type="match status" value="1"/>
</dbReference>
<evidence type="ECO:0000256" key="11">
    <source>
        <dbReference type="ARBA" id="ARBA00024535"/>
    </source>
</evidence>
<evidence type="ECO:0000256" key="5">
    <source>
        <dbReference type="ARBA" id="ARBA00022516"/>
    </source>
</evidence>
<dbReference type="PANTHER" id="PTHR33694:SF1">
    <property type="entry name" value="UDP-3-O-ACYL-N-ACETYLGLUCOSAMINE DEACETYLASE 1, MITOCHONDRIAL-RELATED"/>
    <property type="match status" value="1"/>
</dbReference>
<feature type="active site" description="Proton donor" evidence="12">
    <location>
        <position position="266"/>
    </location>
</feature>
<organism evidence="13 14">
    <name type="scientific">Methylopila henanensis</name>
    <dbReference type="NCBI Taxonomy" id="873516"/>
    <lineage>
        <taxon>Bacteria</taxon>
        <taxon>Pseudomonadati</taxon>
        <taxon>Pseudomonadota</taxon>
        <taxon>Alphaproteobacteria</taxon>
        <taxon>Hyphomicrobiales</taxon>
        <taxon>Methylopilaceae</taxon>
        <taxon>Methylopila</taxon>
    </lineage>
</organism>
<evidence type="ECO:0000256" key="9">
    <source>
        <dbReference type="ARBA" id="ARBA00022833"/>
    </source>
</evidence>
<evidence type="ECO:0000256" key="10">
    <source>
        <dbReference type="ARBA" id="ARBA00023098"/>
    </source>
</evidence>
<keyword evidence="10 12" id="KW-0443">Lipid metabolism</keyword>
<comment type="catalytic activity">
    <reaction evidence="11 12">
        <text>a UDP-3-O-[(3R)-3-hydroxyacyl]-N-acetyl-alpha-D-glucosamine + H2O = a UDP-3-O-[(3R)-3-hydroxyacyl]-alpha-D-glucosamine + acetate</text>
        <dbReference type="Rhea" id="RHEA:67816"/>
        <dbReference type="ChEBI" id="CHEBI:15377"/>
        <dbReference type="ChEBI" id="CHEBI:30089"/>
        <dbReference type="ChEBI" id="CHEBI:137740"/>
        <dbReference type="ChEBI" id="CHEBI:173225"/>
        <dbReference type="EC" id="3.5.1.108"/>
    </reaction>
</comment>
<comment type="similarity">
    <text evidence="12">Belongs to the LpxC family.</text>
</comment>
<dbReference type="RefSeq" id="WP_378797175.1">
    <property type="nucleotide sequence ID" value="NZ_JBHUER010000002.1"/>
</dbReference>
<feature type="binding site" evidence="12">
    <location>
        <position position="81"/>
    </location>
    <ligand>
        <name>Zn(2+)</name>
        <dbReference type="ChEBI" id="CHEBI:29105"/>
    </ligand>
</feature>
<evidence type="ECO:0000256" key="12">
    <source>
        <dbReference type="HAMAP-Rule" id="MF_00388"/>
    </source>
</evidence>
<evidence type="ECO:0000256" key="3">
    <source>
        <dbReference type="ARBA" id="ARBA00005002"/>
    </source>
</evidence>
<dbReference type="SUPFAM" id="SSF54211">
    <property type="entry name" value="Ribosomal protein S5 domain 2-like"/>
    <property type="match status" value="2"/>
</dbReference>
<dbReference type="NCBIfam" id="TIGR00325">
    <property type="entry name" value="lpxC"/>
    <property type="match status" value="1"/>
</dbReference>
<reference evidence="14" key="1">
    <citation type="journal article" date="2019" name="Int. J. Syst. Evol. Microbiol.">
        <title>The Global Catalogue of Microorganisms (GCM) 10K type strain sequencing project: providing services to taxonomists for standard genome sequencing and annotation.</title>
        <authorList>
            <consortium name="The Broad Institute Genomics Platform"/>
            <consortium name="The Broad Institute Genome Sequencing Center for Infectious Disease"/>
            <person name="Wu L."/>
            <person name="Ma J."/>
        </authorList>
    </citation>
    <scope>NUCLEOTIDE SEQUENCE [LARGE SCALE GENOMIC DNA]</scope>
    <source>
        <strain evidence="14">KCTC 23707</strain>
    </source>
</reference>
<name>A0ABW4K4G4_9HYPH</name>
<gene>
    <name evidence="12 13" type="primary">lpxC</name>
    <name evidence="13" type="ORF">ACFSCV_03845</name>
</gene>